<dbReference type="Pfam" id="PF08541">
    <property type="entry name" value="ACP_syn_III_C"/>
    <property type="match status" value="1"/>
</dbReference>
<feature type="domain" description="Beta-ketoacyl-[acyl-carrier-protein] synthase III C-terminal" evidence="4">
    <location>
        <begin position="386"/>
        <end position="469"/>
    </location>
</feature>
<evidence type="ECO:0000256" key="1">
    <source>
        <dbReference type="ARBA" id="ARBA00022679"/>
    </source>
</evidence>
<feature type="domain" description="ChsH2 rubredoxin-like zinc ribbon" evidence="5">
    <location>
        <begin position="13"/>
        <end position="35"/>
    </location>
</feature>
<keyword evidence="2" id="KW-0414">Isoprene biosynthesis</keyword>
<dbReference type="EMBL" id="MT631512">
    <property type="protein sequence ID" value="QNO52499.1"/>
    <property type="molecule type" value="Genomic_DNA"/>
</dbReference>
<dbReference type="InterPro" id="IPR012340">
    <property type="entry name" value="NA-bd_OB-fold"/>
</dbReference>
<dbReference type="InterPro" id="IPR022002">
    <property type="entry name" value="ChsH2_Znr"/>
</dbReference>
<name>A0A7G9YWW5_9EURY</name>
<proteinExistence type="predicted"/>
<reference evidence="6" key="1">
    <citation type="submission" date="2020-06" db="EMBL/GenBank/DDBJ databases">
        <title>Unique genomic features of the anaerobic methanotrophic archaea.</title>
        <authorList>
            <person name="Chadwick G.L."/>
            <person name="Skennerton C.T."/>
            <person name="Laso-Perez R."/>
            <person name="Leu A.O."/>
            <person name="Speth D.R."/>
            <person name="Yu H."/>
            <person name="Morgan-Lang C."/>
            <person name="Hatzenpichler R."/>
            <person name="Goudeau D."/>
            <person name="Malmstrom R."/>
            <person name="Brazelton W.J."/>
            <person name="Woyke T."/>
            <person name="Hallam S.J."/>
            <person name="Tyson G.W."/>
            <person name="Wegener G."/>
            <person name="Boetius A."/>
            <person name="Orphan V."/>
        </authorList>
    </citation>
    <scope>NUCLEOTIDE SEQUENCE</scope>
</reference>
<dbReference type="InterPro" id="IPR016039">
    <property type="entry name" value="Thiolase-like"/>
</dbReference>
<dbReference type="GO" id="GO:0044550">
    <property type="term" value="P:secondary metabolite biosynthetic process"/>
    <property type="evidence" value="ECO:0007669"/>
    <property type="project" value="TreeGrafter"/>
</dbReference>
<evidence type="ECO:0008006" key="7">
    <source>
        <dbReference type="Google" id="ProtNLM"/>
    </source>
</evidence>
<evidence type="ECO:0000313" key="6">
    <source>
        <dbReference type="EMBL" id="QNO52499.1"/>
    </source>
</evidence>
<keyword evidence="3" id="KW-0012">Acyltransferase</keyword>
<dbReference type="Gene3D" id="3.40.47.10">
    <property type="match status" value="1"/>
</dbReference>
<evidence type="ECO:0000259" key="5">
    <source>
        <dbReference type="Pfam" id="PF12172"/>
    </source>
</evidence>
<dbReference type="SUPFAM" id="SSF50249">
    <property type="entry name" value="Nucleic acid-binding proteins"/>
    <property type="match status" value="1"/>
</dbReference>
<keyword evidence="1" id="KW-0808">Transferase</keyword>
<dbReference type="CDD" id="cd00827">
    <property type="entry name" value="init_cond_enzymes"/>
    <property type="match status" value="1"/>
</dbReference>
<evidence type="ECO:0000256" key="3">
    <source>
        <dbReference type="ARBA" id="ARBA00023315"/>
    </source>
</evidence>
<evidence type="ECO:0000256" key="2">
    <source>
        <dbReference type="ARBA" id="ARBA00023229"/>
    </source>
</evidence>
<dbReference type="InterPro" id="IPR013747">
    <property type="entry name" value="ACP_syn_III_C"/>
</dbReference>
<dbReference type="GO" id="GO:0008299">
    <property type="term" value="P:isoprenoid biosynthetic process"/>
    <property type="evidence" value="ECO:0007669"/>
    <property type="project" value="UniProtKB-KW"/>
</dbReference>
<sequence>MSEPITRRRILIDYRIRAAKCLGCGRVYFPPKSFCDIEGRKSRMREVDHFYEQGTLLSGNVIRGPTKKFAYLKSFLSGIIHFQNDNLNVPGRITDYVPPPEEIDVTEFIGKAVVPRFRKIYTDGASGLIYYSSLNFSFEDDYYPFQEYKPLKPASSSSSSSKRGAKGKPGIVGYGVYLPKFRIKNAPPGALGVLERTLPFADEDTTTFAVEAGKRALIHSAIDGARVKKCFIGSESAPYAVNPSMSTVSQVLELGEKYEGGFFSGGVDAQFACKAATDLFIDAAALVAYPTFGGEYVMVIGADNSQAAAGDPLDYTVGAGGTAFIFGNRKEEVIATLDCYVPYTSDTPDFYRRDGEKYPQHGGRFTGIPAYYKHVGTAMRAALKLCGLAPGDIQYVANHAPNAKFPYQVAKEEGFSREQIEPGLVVKYIGNLYSGSCPTALAAVLDIAKPGDKILMTSYGSGAGSDAYLFTVTDEIERRREKLITVKEQIENPHRQYVDYSTYRRWKESS</sequence>
<dbReference type="GO" id="GO:0016746">
    <property type="term" value="F:acyltransferase activity"/>
    <property type="evidence" value="ECO:0007669"/>
    <property type="project" value="UniProtKB-KW"/>
</dbReference>
<dbReference type="Pfam" id="PF12172">
    <property type="entry name" value="zf-ChsH2"/>
    <property type="match status" value="1"/>
</dbReference>
<organism evidence="6">
    <name type="scientific">Candidatus Methanophagaceae archaeon ANME-1 ERB6</name>
    <dbReference type="NCBI Taxonomy" id="2759912"/>
    <lineage>
        <taxon>Archaea</taxon>
        <taxon>Methanobacteriati</taxon>
        <taxon>Methanobacteriota</taxon>
        <taxon>Stenosarchaea group</taxon>
        <taxon>Methanomicrobia</taxon>
        <taxon>Candidatus Methanophagales</taxon>
        <taxon>Candidatus Methanophagaceae</taxon>
    </lineage>
</organism>
<dbReference type="PANTHER" id="PTHR34069:SF2">
    <property type="entry name" value="BETA-KETOACYL-[ACYL-CARRIER-PROTEIN] SYNTHASE III"/>
    <property type="match status" value="1"/>
</dbReference>
<dbReference type="AlphaFoldDB" id="A0A7G9YWW5"/>
<dbReference type="SUPFAM" id="SSF53901">
    <property type="entry name" value="Thiolase-like"/>
    <property type="match status" value="2"/>
</dbReference>
<gene>
    <name evidence="6" type="ORF">CGEPLDJD_00019</name>
</gene>
<evidence type="ECO:0000259" key="4">
    <source>
        <dbReference type="Pfam" id="PF08541"/>
    </source>
</evidence>
<protein>
    <recommendedName>
        <fullName evidence="7">Hydroxymethylglutaryl-CoA synthase</fullName>
    </recommendedName>
</protein>
<accession>A0A7G9YWW5</accession>
<dbReference type="NCBIfam" id="NF003274">
    <property type="entry name" value="PRK04262.1"/>
    <property type="match status" value="1"/>
</dbReference>
<dbReference type="PANTHER" id="PTHR34069">
    <property type="entry name" value="3-OXOACYL-[ACYL-CARRIER-PROTEIN] SYNTHASE 3"/>
    <property type="match status" value="1"/>
</dbReference>